<evidence type="ECO:0000313" key="2">
    <source>
        <dbReference type="Proteomes" id="UP000050761"/>
    </source>
</evidence>
<reference evidence="1 2" key="1">
    <citation type="submission" date="2018-11" db="EMBL/GenBank/DDBJ databases">
        <authorList>
            <consortium name="Pathogen Informatics"/>
        </authorList>
    </citation>
    <scope>NUCLEOTIDE SEQUENCE [LARGE SCALE GENOMIC DNA]</scope>
</reference>
<keyword evidence="2" id="KW-1185">Reference proteome</keyword>
<dbReference type="EMBL" id="UZAH01006231">
    <property type="protein sequence ID" value="VDO30644.1"/>
    <property type="molecule type" value="Genomic_DNA"/>
</dbReference>
<accession>A0A3P7V6G2</accession>
<accession>A0A183FA73</accession>
<name>A0A183FA73_HELPZ</name>
<reference evidence="3" key="2">
    <citation type="submission" date="2019-09" db="UniProtKB">
        <authorList>
            <consortium name="WormBaseParasite"/>
        </authorList>
    </citation>
    <scope>IDENTIFICATION</scope>
</reference>
<dbReference type="Proteomes" id="UP000050761">
    <property type="component" value="Unassembled WGS sequence"/>
</dbReference>
<evidence type="ECO:0000313" key="1">
    <source>
        <dbReference type="EMBL" id="VDO30644.1"/>
    </source>
</evidence>
<dbReference type="WBParaSite" id="HPBE_0000306501-mRNA-1">
    <property type="protein sequence ID" value="HPBE_0000306501-mRNA-1"/>
    <property type="gene ID" value="HPBE_0000306501"/>
</dbReference>
<evidence type="ECO:0000313" key="3">
    <source>
        <dbReference type="WBParaSite" id="HPBE_0000306501-mRNA-1"/>
    </source>
</evidence>
<organism evidence="2 3">
    <name type="scientific">Heligmosomoides polygyrus</name>
    <name type="common">Parasitic roundworm</name>
    <dbReference type="NCBI Taxonomy" id="6339"/>
    <lineage>
        <taxon>Eukaryota</taxon>
        <taxon>Metazoa</taxon>
        <taxon>Ecdysozoa</taxon>
        <taxon>Nematoda</taxon>
        <taxon>Chromadorea</taxon>
        <taxon>Rhabditida</taxon>
        <taxon>Rhabditina</taxon>
        <taxon>Rhabditomorpha</taxon>
        <taxon>Strongyloidea</taxon>
        <taxon>Heligmosomidae</taxon>
        <taxon>Heligmosomoides</taxon>
    </lineage>
</organism>
<sequence>MQLGTVSLDDSDDDEIKVSGKAVQLVKDIQVRVLAEVAKHLRVSDARRVEIENVAQMATEEAITAVRKIYSRIGKRNERQEMRQDVQFQEMEHLLEFR</sequence>
<dbReference type="AlphaFoldDB" id="A0A183FA73"/>
<gene>
    <name evidence="1" type="ORF">HPBE_LOCUS3066</name>
</gene>
<protein>
    <submittedName>
        <fullName evidence="3">DEK_C domain-containing protein</fullName>
    </submittedName>
</protein>
<proteinExistence type="predicted"/>